<organism evidence="3">
    <name type="scientific">freshwater metagenome</name>
    <dbReference type="NCBI Taxonomy" id="449393"/>
    <lineage>
        <taxon>unclassified sequences</taxon>
        <taxon>metagenomes</taxon>
        <taxon>ecological metagenomes</taxon>
    </lineage>
</organism>
<dbReference type="PANTHER" id="PTHR35176:SF6">
    <property type="entry name" value="HEME OXYGENASE HI_0854-RELATED"/>
    <property type="match status" value="1"/>
</dbReference>
<sequence>MQFPDELHEMIAEKAVAVLTTAMPSGDFQSHVMWFDITDSTVRINTQVDRVKYRNLQRDPRCSLVVVHPKNPYSYVEIRGRATSFTAGQAGRDHIDELSQHYLGSPYGLKIKSERVTIEIEPHSVDVRSPFR</sequence>
<reference evidence="3" key="1">
    <citation type="submission" date="2020-05" db="EMBL/GenBank/DDBJ databases">
        <authorList>
            <person name="Chiriac C."/>
            <person name="Salcher M."/>
            <person name="Ghai R."/>
            <person name="Kavagutti S V."/>
        </authorList>
    </citation>
    <scope>NUCLEOTIDE SEQUENCE</scope>
</reference>
<feature type="domain" description="Pyridoxamine 5'-phosphate oxidase N-terminal" evidence="2">
    <location>
        <begin position="3"/>
        <end position="126"/>
    </location>
</feature>
<dbReference type="Gene3D" id="2.30.110.10">
    <property type="entry name" value="Electron Transport, Fmn-binding Protein, Chain A"/>
    <property type="match status" value="1"/>
</dbReference>
<protein>
    <submittedName>
        <fullName evidence="3">Unannotated protein</fullName>
    </submittedName>
</protein>
<dbReference type="SUPFAM" id="SSF50475">
    <property type="entry name" value="FMN-binding split barrel"/>
    <property type="match status" value="1"/>
</dbReference>
<dbReference type="PANTHER" id="PTHR35176">
    <property type="entry name" value="HEME OXYGENASE HI_0854-RELATED"/>
    <property type="match status" value="1"/>
</dbReference>
<accession>A0A6J6DQ19</accession>
<dbReference type="InterPro" id="IPR019920">
    <property type="entry name" value="F420-binding_dom_put"/>
</dbReference>
<dbReference type="InterPro" id="IPR011576">
    <property type="entry name" value="Pyridox_Oxase_N"/>
</dbReference>
<proteinExistence type="predicted"/>
<dbReference type="GO" id="GO:0016627">
    <property type="term" value="F:oxidoreductase activity, acting on the CH-CH group of donors"/>
    <property type="evidence" value="ECO:0007669"/>
    <property type="project" value="TreeGrafter"/>
</dbReference>
<dbReference type="EMBL" id="CAEZSR010000073">
    <property type="protein sequence ID" value="CAB4565029.1"/>
    <property type="molecule type" value="Genomic_DNA"/>
</dbReference>
<dbReference type="InterPro" id="IPR012349">
    <property type="entry name" value="Split_barrel_FMN-bd"/>
</dbReference>
<evidence type="ECO:0000313" key="3">
    <source>
        <dbReference type="EMBL" id="CAB4565029.1"/>
    </source>
</evidence>
<dbReference type="GO" id="GO:0005829">
    <property type="term" value="C:cytosol"/>
    <property type="evidence" value="ECO:0007669"/>
    <property type="project" value="TreeGrafter"/>
</dbReference>
<dbReference type="NCBIfam" id="TIGR03618">
    <property type="entry name" value="Rv1155_F420"/>
    <property type="match status" value="1"/>
</dbReference>
<dbReference type="InterPro" id="IPR052019">
    <property type="entry name" value="F420H2_bilvrd_red/Heme_oxyg"/>
</dbReference>
<name>A0A6J6DQ19_9ZZZZ</name>
<gene>
    <name evidence="3" type="ORF">UFOPK1493_02031</name>
</gene>
<dbReference type="GO" id="GO:0070967">
    <property type="term" value="F:coenzyme F420 binding"/>
    <property type="evidence" value="ECO:0007669"/>
    <property type="project" value="TreeGrafter"/>
</dbReference>
<dbReference type="Pfam" id="PF01243">
    <property type="entry name" value="PNPOx_N"/>
    <property type="match status" value="1"/>
</dbReference>
<evidence type="ECO:0000256" key="1">
    <source>
        <dbReference type="ARBA" id="ARBA00023002"/>
    </source>
</evidence>
<dbReference type="AlphaFoldDB" id="A0A6J6DQ19"/>
<evidence type="ECO:0000259" key="2">
    <source>
        <dbReference type="Pfam" id="PF01243"/>
    </source>
</evidence>
<keyword evidence="1" id="KW-0560">Oxidoreductase</keyword>